<protein>
    <recommendedName>
        <fullName evidence="4">DUF445 family protein</fullName>
    </recommendedName>
</protein>
<sequence length="416" mass="46444">MPVFTGVIGFLINWTGLIMLFSPVRFYGFSVPGLKQLARVLPRKLQEVPGILQGGVGWQGIVPARAAKMGSIAVDKAITKLGTPGEFYQQLEPDQIAEHIVSVFEPDMPRMIEDIMAREHPNLWRDLPRPARQAIIARVQLQMPTVVHGITDEIGVHIDQLLDPKIMVIDHFEANPALVVRIFRDFGQKELNLMVAFGFIFGFLLGIPVAMVDHWFGLWWLLPILGIIVGWVTNALGMWLIFEPPEPKRILGITWHGLFLRRQDEAAEVYAQIIADDVITLERIGDFLLDGPRGDRTRQMIATAMLPAIDQAAGPVRGAVRIAIGSKRFDNIRDAVAAEAVDRTITPFRDPEFSKRQADKIRTLVAARTKELPPRDFVDMMRSAIKEDEWMLYAHGAIMGFAGGVIHLALFGVGGK</sequence>
<keyword evidence="1" id="KW-0472">Membrane</keyword>
<organism evidence="2 3">
    <name type="scientific">Nocardioides marmoriginsengisoli</name>
    <dbReference type="NCBI Taxonomy" id="661483"/>
    <lineage>
        <taxon>Bacteria</taxon>
        <taxon>Bacillati</taxon>
        <taxon>Actinomycetota</taxon>
        <taxon>Actinomycetes</taxon>
        <taxon>Propionibacteriales</taxon>
        <taxon>Nocardioidaceae</taxon>
        <taxon>Nocardioides</taxon>
    </lineage>
</organism>
<evidence type="ECO:0000256" key="1">
    <source>
        <dbReference type="SAM" id="Phobius"/>
    </source>
</evidence>
<feature type="transmembrane region" description="Helical" evidence="1">
    <location>
        <begin position="390"/>
        <end position="413"/>
    </location>
</feature>
<feature type="transmembrane region" description="Helical" evidence="1">
    <location>
        <begin position="6"/>
        <end position="27"/>
    </location>
</feature>
<evidence type="ECO:0008006" key="4">
    <source>
        <dbReference type="Google" id="ProtNLM"/>
    </source>
</evidence>
<accession>A0A3N0CCR7</accession>
<evidence type="ECO:0000313" key="2">
    <source>
        <dbReference type="EMBL" id="RNL60836.1"/>
    </source>
</evidence>
<dbReference type="PANTHER" id="PTHR35791:SF1">
    <property type="entry name" value="UPF0754 MEMBRANE PROTEIN YHEB"/>
    <property type="match status" value="1"/>
</dbReference>
<keyword evidence="1" id="KW-0812">Transmembrane</keyword>
<gene>
    <name evidence="2" type="ORF">EFK50_19185</name>
</gene>
<dbReference type="Proteomes" id="UP000267128">
    <property type="component" value="Unassembled WGS sequence"/>
</dbReference>
<name>A0A3N0CCR7_9ACTN</name>
<evidence type="ECO:0000313" key="3">
    <source>
        <dbReference type="Proteomes" id="UP000267128"/>
    </source>
</evidence>
<comment type="caution">
    <text evidence="2">The sequence shown here is derived from an EMBL/GenBank/DDBJ whole genome shotgun (WGS) entry which is preliminary data.</text>
</comment>
<proteinExistence type="predicted"/>
<keyword evidence="1" id="KW-1133">Transmembrane helix</keyword>
<feature type="transmembrane region" description="Helical" evidence="1">
    <location>
        <begin position="218"/>
        <end position="242"/>
    </location>
</feature>
<dbReference type="PANTHER" id="PTHR35791">
    <property type="entry name" value="UPF0754 MEMBRANE PROTEIN YHEB"/>
    <property type="match status" value="1"/>
</dbReference>
<dbReference type="OrthoDB" id="3631561at2"/>
<feature type="transmembrane region" description="Helical" evidence="1">
    <location>
        <begin position="191"/>
        <end position="212"/>
    </location>
</feature>
<dbReference type="EMBL" id="RJSE01000009">
    <property type="protein sequence ID" value="RNL60836.1"/>
    <property type="molecule type" value="Genomic_DNA"/>
</dbReference>
<keyword evidence="3" id="KW-1185">Reference proteome</keyword>
<reference evidence="2 3" key="1">
    <citation type="submission" date="2018-11" db="EMBL/GenBank/DDBJ databases">
        <authorList>
            <person name="Li F."/>
        </authorList>
    </citation>
    <scope>NUCLEOTIDE SEQUENCE [LARGE SCALE GENOMIC DNA]</scope>
    <source>
        <strain evidence="2 3">Gsoil 097</strain>
    </source>
</reference>
<dbReference type="AlphaFoldDB" id="A0A3N0CCR7"/>